<keyword evidence="2" id="KW-1185">Reference proteome</keyword>
<gene>
    <name evidence="1" type="ORF">ACI1P1_01000</name>
</gene>
<sequence length="384" mass="43041">MQYRQFGNLDFQVSSFGLGCMRLPLEEQPEGGKDASRIHEEEAIELIRYAIDQGVTYVDTAYPYHGGNSELVVGKALKDGYREKVKLATKLPVWLCKTYEDFGRLLDEQLAKLQVDYIDFYLLHALNKNSWKTIMSLGVLDFLDEAVAQGKIRYPSFSFHDELPLFKKIIDAYNWQMCQIQLNILDVNYQAGLEGLQYAAERNIPVVIMEPLKGGSLARNVPDDILGIWDEADAKHSPVDWAFRWVGNFPQVTTILSGVNNLEQLKDNLQIFDTITPDGMTGKDLGLVQRVKEAYESKIKVGCTKCGYCVPCPAGVAIPDVFAHYNHSSIFNALPDSQRNYANLVKNSKDASLCVECGNCEEACPQNIPIIEKLAEADLVLAGR</sequence>
<protein>
    <submittedName>
        <fullName evidence="1">Aldo/keto reductase</fullName>
    </submittedName>
</protein>
<proteinExistence type="predicted"/>
<reference evidence="1" key="1">
    <citation type="submission" date="2024-12" db="EMBL/GenBank/DDBJ databases">
        <authorList>
            <person name="Wu N."/>
        </authorList>
    </citation>
    <scope>NUCLEOTIDE SEQUENCE</scope>
    <source>
        <strain evidence="1">P15</strain>
    </source>
</reference>
<evidence type="ECO:0000313" key="2">
    <source>
        <dbReference type="Proteomes" id="UP001631969"/>
    </source>
</evidence>
<accession>A0ACC7NR59</accession>
<dbReference type="EMBL" id="JBJURJ010000001">
    <property type="protein sequence ID" value="MFM9326865.1"/>
    <property type="molecule type" value="Genomic_DNA"/>
</dbReference>
<dbReference type="Proteomes" id="UP001631969">
    <property type="component" value="Unassembled WGS sequence"/>
</dbReference>
<organism evidence="1 2">
    <name type="scientific">Paenibacillus mesotrionivorans</name>
    <dbReference type="NCBI Taxonomy" id="3160968"/>
    <lineage>
        <taxon>Bacteria</taxon>
        <taxon>Bacillati</taxon>
        <taxon>Bacillota</taxon>
        <taxon>Bacilli</taxon>
        <taxon>Bacillales</taxon>
        <taxon>Paenibacillaceae</taxon>
        <taxon>Paenibacillus</taxon>
    </lineage>
</organism>
<comment type="caution">
    <text evidence="1">The sequence shown here is derived from an EMBL/GenBank/DDBJ whole genome shotgun (WGS) entry which is preliminary data.</text>
</comment>
<name>A0ACC7NR59_9BACL</name>
<evidence type="ECO:0000313" key="1">
    <source>
        <dbReference type="EMBL" id="MFM9326865.1"/>
    </source>
</evidence>